<comment type="similarity">
    <text evidence="1 4">Belongs to the aldehyde dehydrogenase family.</text>
</comment>
<dbReference type="PANTHER" id="PTHR42804">
    <property type="entry name" value="ALDEHYDE DEHYDROGENASE"/>
    <property type="match status" value="1"/>
</dbReference>
<feature type="active site" evidence="3">
    <location>
        <position position="264"/>
    </location>
</feature>
<dbReference type="InterPro" id="IPR016161">
    <property type="entry name" value="Ald_DH/histidinol_DH"/>
</dbReference>
<dbReference type="InterPro" id="IPR015590">
    <property type="entry name" value="Aldehyde_DH_dom"/>
</dbReference>
<keyword evidence="7" id="KW-1185">Reference proteome</keyword>
<evidence type="ECO:0000313" key="6">
    <source>
        <dbReference type="EMBL" id="MDT0467091.1"/>
    </source>
</evidence>
<dbReference type="Gene3D" id="3.40.309.10">
    <property type="entry name" value="Aldehyde Dehydrogenase, Chain A, domain 2"/>
    <property type="match status" value="1"/>
</dbReference>
<name>A0ABU2U1I8_9ACTN</name>
<dbReference type="Gene3D" id="3.40.605.10">
    <property type="entry name" value="Aldehyde Dehydrogenase, Chain A, domain 1"/>
    <property type="match status" value="1"/>
</dbReference>
<organism evidence="6 7">
    <name type="scientific">Streptomyces gibsoniae</name>
    <dbReference type="NCBI Taxonomy" id="3075529"/>
    <lineage>
        <taxon>Bacteria</taxon>
        <taxon>Bacillati</taxon>
        <taxon>Actinomycetota</taxon>
        <taxon>Actinomycetes</taxon>
        <taxon>Kitasatosporales</taxon>
        <taxon>Streptomycetaceae</taxon>
        <taxon>Streptomyces</taxon>
    </lineage>
</organism>
<dbReference type="PROSITE" id="PS00687">
    <property type="entry name" value="ALDEHYDE_DEHYDR_GLU"/>
    <property type="match status" value="1"/>
</dbReference>
<dbReference type="InterPro" id="IPR016162">
    <property type="entry name" value="Ald_DH_N"/>
</dbReference>
<dbReference type="PANTHER" id="PTHR42804:SF1">
    <property type="entry name" value="ALDEHYDE DEHYDROGENASE-RELATED"/>
    <property type="match status" value="1"/>
</dbReference>
<dbReference type="EMBL" id="JAVREY010000047">
    <property type="protein sequence ID" value="MDT0467091.1"/>
    <property type="molecule type" value="Genomic_DNA"/>
</dbReference>
<dbReference type="InterPro" id="IPR016163">
    <property type="entry name" value="Ald_DH_C"/>
</dbReference>
<dbReference type="Proteomes" id="UP001183809">
    <property type="component" value="Unassembled WGS sequence"/>
</dbReference>
<gene>
    <name evidence="6" type="ORF">RM764_29500</name>
</gene>
<dbReference type="CDD" id="cd07139">
    <property type="entry name" value="ALDH_AldA-Rv0768"/>
    <property type="match status" value="1"/>
</dbReference>
<evidence type="ECO:0000259" key="5">
    <source>
        <dbReference type="Pfam" id="PF00171"/>
    </source>
</evidence>
<keyword evidence="2 4" id="KW-0560">Oxidoreductase</keyword>
<comment type="caution">
    <text evidence="6">The sequence shown here is derived from an EMBL/GenBank/DDBJ whole genome shotgun (WGS) entry which is preliminary data.</text>
</comment>
<evidence type="ECO:0000256" key="3">
    <source>
        <dbReference type="PROSITE-ProRule" id="PRU10007"/>
    </source>
</evidence>
<reference evidence="7" key="1">
    <citation type="submission" date="2023-07" db="EMBL/GenBank/DDBJ databases">
        <title>30 novel species of actinomycetes from the DSMZ collection.</title>
        <authorList>
            <person name="Nouioui I."/>
        </authorList>
    </citation>
    <scope>NUCLEOTIDE SEQUENCE [LARGE SCALE GENOMIC DNA]</scope>
    <source>
        <strain evidence="7">DSM 41699</strain>
    </source>
</reference>
<dbReference type="SUPFAM" id="SSF53720">
    <property type="entry name" value="ALDH-like"/>
    <property type="match status" value="1"/>
</dbReference>
<dbReference type="RefSeq" id="WP_311698553.1">
    <property type="nucleotide sequence ID" value="NZ_JAVREY010000047.1"/>
</dbReference>
<evidence type="ECO:0000256" key="2">
    <source>
        <dbReference type="ARBA" id="ARBA00023002"/>
    </source>
</evidence>
<dbReference type="Pfam" id="PF00171">
    <property type="entry name" value="Aldedh"/>
    <property type="match status" value="1"/>
</dbReference>
<proteinExistence type="inferred from homology"/>
<protein>
    <submittedName>
        <fullName evidence="6">Aldehyde dehydrogenase</fullName>
    </submittedName>
</protein>
<feature type="domain" description="Aldehyde dehydrogenase" evidence="5">
    <location>
        <begin position="25"/>
        <end position="486"/>
    </location>
</feature>
<sequence>MTDTPQENASNDILTYDALYIGGEWRKPSSSDEISVTSASTERVIGRVPVSTFEDADAAVAAARRAFADPTGWATWQPAERARALQRLADQLDARKEEMAQRVSEQNGMPYSVSINFEAAVPAGVLRYYAALVEQMPTEERRPGVLGGTSLVHRTPLGVVAAIVPWNFPQTLTFFKLAPALAAGNTVVVKPSSETQLDFALLAEAVAAAGIPAGVINILTGGDRLGSYLVGHPGVDKISFTGSTAVGREIAGRTGQLLRPVTLELGGKSAALILDDADLASNAEALFFASLLNNGQTCFASTRILAPRRRYAEVVEFYKALAEGAVVGDALDPATQIGPMVSAAHRANVESYIERGISDGATLVTGGRRPDIEHGWFVQPTIFANVDNASIIAQEEIFGPVLSIIAYDGDDEAIRIANDSQFGLGGTVWSTDPDRAQRVAKQVQTGTIGINHYLPDFGAPYGGVKTSGMGRELGPEGLLHYQHLHSVYLQEDI</sequence>
<evidence type="ECO:0000313" key="7">
    <source>
        <dbReference type="Proteomes" id="UP001183809"/>
    </source>
</evidence>
<evidence type="ECO:0000256" key="1">
    <source>
        <dbReference type="ARBA" id="ARBA00009986"/>
    </source>
</evidence>
<evidence type="ECO:0000256" key="4">
    <source>
        <dbReference type="RuleBase" id="RU003345"/>
    </source>
</evidence>
<accession>A0ABU2U1I8</accession>
<dbReference type="InterPro" id="IPR029510">
    <property type="entry name" value="Ald_DH_CS_GLU"/>
</dbReference>